<evidence type="ECO:0000313" key="3">
    <source>
        <dbReference type="Proteomes" id="UP000000305"/>
    </source>
</evidence>
<feature type="region of interest" description="Disordered" evidence="1">
    <location>
        <begin position="1"/>
        <end position="31"/>
    </location>
</feature>
<evidence type="ECO:0000256" key="1">
    <source>
        <dbReference type="SAM" id="MobiDB-lite"/>
    </source>
</evidence>
<feature type="compositionally biased region" description="Basic and acidic residues" evidence="1">
    <location>
        <begin position="1"/>
        <end position="20"/>
    </location>
</feature>
<gene>
    <name evidence="2" type="ORF">DAPPUDRAFT_323519</name>
</gene>
<dbReference type="HOGENOM" id="CLU_1262688_0_0_1"/>
<dbReference type="Proteomes" id="UP000000305">
    <property type="component" value="Unassembled WGS sequence"/>
</dbReference>
<keyword evidence="3" id="KW-1185">Reference proteome</keyword>
<sequence length="219" mass="24168">MASIRPDQELHASNPDKEVLEETPEMADSPFRAPFNQMANAVRSFANEDGVRALMWSDSAAKVREAAPCTPNQQKVERVAAHMDKISIEVTSVQIEEMVLALEIQDCDANKTHTTNQQDDENPISIRPSPQQQIPSEVGLQQVEIQNDLSQPYLEIEVASDTDVPQVIIGQQQADVQIASTQSIQITEREQADPQDSQLVPPSASFVLPLTDLGDLELD</sequence>
<organism evidence="2 3">
    <name type="scientific">Daphnia pulex</name>
    <name type="common">Water flea</name>
    <dbReference type="NCBI Taxonomy" id="6669"/>
    <lineage>
        <taxon>Eukaryota</taxon>
        <taxon>Metazoa</taxon>
        <taxon>Ecdysozoa</taxon>
        <taxon>Arthropoda</taxon>
        <taxon>Crustacea</taxon>
        <taxon>Branchiopoda</taxon>
        <taxon>Diplostraca</taxon>
        <taxon>Cladocera</taxon>
        <taxon>Anomopoda</taxon>
        <taxon>Daphniidae</taxon>
        <taxon>Daphnia</taxon>
    </lineage>
</organism>
<dbReference type="InParanoid" id="E9GZ11"/>
<protein>
    <submittedName>
        <fullName evidence="2">Uncharacterized protein</fullName>
    </submittedName>
</protein>
<dbReference type="EMBL" id="GL732576">
    <property type="protein sequence ID" value="EFX75248.1"/>
    <property type="molecule type" value="Genomic_DNA"/>
</dbReference>
<reference evidence="2 3" key="1">
    <citation type="journal article" date="2011" name="Science">
        <title>The ecoresponsive genome of Daphnia pulex.</title>
        <authorList>
            <person name="Colbourne J.K."/>
            <person name="Pfrender M.E."/>
            <person name="Gilbert D."/>
            <person name="Thomas W.K."/>
            <person name="Tucker A."/>
            <person name="Oakley T.H."/>
            <person name="Tokishita S."/>
            <person name="Aerts A."/>
            <person name="Arnold G.J."/>
            <person name="Basu M.K."/>
            <person name="Bauer D.J."/>
            <person name="Caceres C.E."/>
            <person name="Carmel L."/>
            <person name="Casola C."/>
            <person name="Choi J.H."/>
            <person name="Detter J.C."/>
            <person name="Dong Q."/>
            <person name="Dusheyko S."/>
            <person name="Eads B.D."/>
            <person name="Frohlich T."/>
            <person name="Geiler-Samerotte K.A."/>
            <person name="Gerlach D."/>
            <person name="Hatcher P."/>
            <person name="Jogdeo S."/>
            <person name="Krijgsveld J."/>
            <person name="Kriventseva E.V."/>
            <person name="Kultz D."/>
            <person name="Laforsch C."/>
            <person name="Lindquist E."/>
            <person name="Lopez J."/>
            <person name="Manak J.R."/>
            <person name="Muller J."/>
            <person name="Pangilinan J."/>
            <person name="Patwardhan R.P."/>
            <person name="Pitluck S."/>
            <person name="Pritham E.J."/>
            <person name="Rechtsteiner A."/>
            <person name="Rho M."/>
            <person name="Rogozin I.B."/>
            <person name="Sakarya O."/>
            <person name="Salamov A."/>
            <person name="Schaack S."/>
            <person name="Shapiro H."/>
            <person name="Shiga Y."/>
            <person name="Skalitzky C."/>
            <person name="Smith Z."/>
            <person name="Souvorov A."/>
            <person name="Sung W."/>
            <person name="Tang Z."/>
            <person name="Tsuchiya D."/>
            <person name="Tu H."/>
            <person name="Vos H."/>
            <person name="Wang M."/>
            <person name="Wolf Y.I."/>
            <person name="Yamagata H."/>
            <person name="Yamada T."/>
            <person name="Ye Y."/>
            <person name="Shaw J.R."/>
            <person name="Andrews J."/>
            <person name="Crease T.J."/>
            <person name="Tang H."/>
            <person name="Lucas S.M."/>
            <person name="Robertson H.M."/>
            <person name="Bork P."/>
            <person name="Koonin E.V."/>
            <person name="Zdobnov E.M."/>
            <person name="Grigoriev I.V."/>
            <person name="Lynch M."/>
            <person name="Boore J.L."/>
        </authorList>
    </citation>
    <scope>NUCLEOTIDE SEQUENCE [LARGE SCALE GENOMIC DNA]</scope>
</reference>
<dbReference type="KEGG" id="dpx:DAPPUDRAFT_323519"/>
<proteinExistence type="predicted"/>
<feature type="region of interest" description="Disordered" evidence="1">
    <location>
        <begin position="112"/>
        <end position="131"/>
    </location>
</feature>
<accession>E9GZ11</accession>
<evidence type="ECO:0000313" key="2">
    <source>
        <dbReference type="EMBL" id="EFX75248.1"/>
    </source>
</evidence>
<dbReference type="AlphaFoldDB" id="E9GZ11"/>
<name>E9GZ11_DAPPU</name>